<dbReference type="SUPFAM" id="SSF55874">
    <property type="entry name" value="ATPase domain of HSP90 chaperone/DNA topoisomerase II/histidine kinase"/>
    <property type="match status" value="1"/>
</dbReference>
<dbReference type="InterPro" id="IPR003594">
    <property type="entry name" value="HATPase_dom"/>
</dbReference>
<feature type="domain" description="HAMP" evidence="16">
    <location>
        <begin position="202"/>
        <end position="255"/>
    </location>
</feature>
<dbReference type="EMBL" id="AP024238">
    <property type="protein sequence ID" value="BCO27830.1"/>
    <property type="molecule type" value="Genomic_DNA"/>
</dbReference>
<evidence type="ECO:0000256" key="2">
    <source>
        <dbReference type="ARBA" id="ARBA00004533"/>
    </source>
</evidence>
<dbReference type="Gene3D" id="1.10.287.130">
    <property type="match status" value="1"/>
</dbReference>
<dbReference type="SMART" id="SM00388">
    <property type="entry name" value="HisKA"/>
    <property type="match status" value="1"/>
</dbReference>
<protein>
    <recommendedName>
        <fullName evidence="14">Sensor protein</fullName>
        <ecNumber evidence="14">2.7.13.3</ecNumber>
    </recommendedName>
</protein>
<evidence type="ECO:0000256" key="1">
    <source>
        <dbReference type="ARBA" id="ARBA00000085"/>
    </source>
</evidence>
<evidence type="ECO:0000256" key="14">
    <source>
        <dbReference type="RuleBase" id="RU364088"/>
    </source>
</evidence>
<evidence type="ECO:0000256" key="7">
    <source>
        <dbReference type="ARBA" id="ARBA00022692"/>
    </source>
</evidence>
<dbReference type="PANTHER" id="PTHR45436:SF9">
    <property type="entry name" value="SENSOR PROTEIN"/>
    <property type="match status" value="1"/>
</dbReference>
<dbReference type="CDD" id="cd00075">
    <property type="entry name" value="HATPase"/>
    <property type="match status" value="1"/>
</dbReference>
<dbReference type="InterPro" id="IPR003661">
    <property type="entry name" value="HisK_dim/P_dom"/>
</dbReference>
<keyword evidence="3 14" id="KW-1003">Cell membrane</keyword>
<keyword evidence="10 14" id="KW-0067">ATP-binding</keyword>
<feature type="domain" description="Histidine kinase" evidence="15">
    <location>
        <begin position="263"/>
        <end position="476"/>
    </location>
</feature>
<keyword evidence="5" id="KW-0597">Phosphoprotein</keyword>
<evidence type="ECO:0000256" key="4">
    <source>
        <dbReference type="ARBA" id="ARBA00022519"/>
    </source>
</evidence>
<dbReference type="SUPFAM" id="SSF47384">
    <property type="entry name" value="Homodimeric domain of signal transducing histidine kinase"/>
    <property type="match status" value="1"/>
</dbReference>
<dbReference type="Pfam" id="PF00512">
    <property type="entry name" value="HisKA"/>
    <property type="match status" value="1"/>
</dbReference>
<dbReference type="Pfam" id="PF02518">
    <property type="entry name" value="HATPase_c"/>
    <property type="match status" value="1"/>
</dbReference>
<keyword evidence="8 14" id="KW-0547">Nucleotide-binding</keyword>
<dbReference type="InterPro" id="IPR003660">
    <property type="entry name" value="HAMP_dom"/>
</dbReference>
<dbReference type="Proteomes" id="UP000824366">
    <property type="component" value="Chromosome"/>
</dbReference>
<keyword evidence="4 14" id="KW-0997">Cell inner membrane</keyword>
<proteinExistence type="predicted"/>
<keyword evidence="7 14" id="KW-0812">Transmembrane</keyword>
<evidence type="ECO:0000256" key="6">
    <source>
        <dbReference type="ARBA" id="ARBA00022679"/>
    </source>
</evidence>
<feature type="transmembrane region" description="Helical" evidence="14">
    <location>
        <begin position="12"/>
        <end position="36"/>
    </location>
</feature>
<evidence type="ECO:0000256" key="10">
    <source>
        <dbReference type="ARBA" id="ARBA00022840"/>
    </source>
</evidence>
<dbReference type="SMART" id="SM00387">
    <property type="entry name" value="HATPase_c"/>
    <property type="match status" value="1"/>
</dbReference>
<dbReference type="InterPro" id="IPR006290">
    <property type="entry name" value="CztS_silS_copS"/>
</dbReference>
<sequence>MKLHQRLSIAGQLAWLFAFFALLVFGICGAALLFFLDKSLQHERQHVQRTKLEVVMQMVARTRAGGRVSDQWHSIEEHLNTLHHSDRSTYYWVFCQEAQGKACSTGNDTMRAVAQTASQTRGWQRLRFDAAGVQPMGAESGEYLQVLGHAVKGLPPGDQVLVMVGSDGARAQATLSDFAWLVTAVVVCGGLATALLGWALARWALRPLRELSDAARTLGPDRLAQRLDLPPQPTELYPLVQSFNAALDRMEAAFRQLETFNANVAHELRSPLATLIGATQVALLHPRSAEALQEVLTDNLEDLERLAAVVRDMLFLSRADHGERADATLPLDLRVLAEEMAEFFESLLAESGTQLDIRGNVTLEGNAGLLKRALSNLLMNAMQYAQAGTPIQITMGIEHGQCELAVVNQGPAIDEATRARMFDRFYRADGVRTRDAGHVGLGLAIVRAVAKMHGGGVFASSAQGVNRIGMRLPLTQTFS</sequence>
<dbReference type="Gene3D" id="6.10.340.10">
    <property type="match status" value="1"/>
</dbReference>
<dbReference type="RefSeq" id="WP_223903842.1">
    <property type="nucleotide sequence ID" value="NZ_AP024238.1"/>
</dbReference>
<dbReference type="EC" id="2.7.13.3" evidence="14"/>
<evidence type="ECO:0000256" key="12">
    <source>
        <dbReference type="ARBA" id="ARBA00023012"/>
    </source>
</evidence>
<dbReference type="Gene3D" id="3.30.565.10">
    <property type="entry name" value="Histidine kinase-like ATPase, C-terminal domain"/>
    <property type="match status" value="1"/>
</dbReference>
<dbReference type="InterPro" id="IPR036097">
    <property type="entry name" value="HisK_dim/P_sf"/>
</dbReference>
<dbReference type="Pfam" id="PF00672">
    <property type="entry name" value="HAMP"/>
    <property type="match status" value="1"/>
</dbReference>
<feature type="transmembrane region" description="Helical" evidence="14">
    <location>
        <begin position="178"/>
        <end position="201"/>
    </location>
</feature>
<accession>A0ABN6D732</accession>
<dbReference type="SMART" id="SM00304">
    <property type="entry name" value="HAMP"/>
    <property type="match status" value="1"/>
</dbReference>
<keyword evidence="13 14" id="KW-0472">Membrane</keyword>
<dbReference type="PANTHER" id="PTHR45436">
    <property type="entry name" value="SENSOR HISTIDINE KINASE YKOH"/>
    <property type="match status" value="1"/>
</dbReference>
<reference evidence="17 18" key="1">
    <citation type="journal article" date="2021" name="Microbiol. Spectr.">
        <title>A Single Bacterium Capable of Oxidation and Reduction of Iron at Circumneutral pH.</title>
        <authorList>
            <person name="Kato S."/>
            <person name="Ohkuma M."/>
        </authorList>
    </citation>
    <scope>NUCLEOTIDE SEQUENCE [LARGE SCALE GENOMIC DNA]</scope>
    <source>
        <strain evidence="17 18">MIZ03</strain>
    </source>
</reference>
<keyword evidence="12 14" id="KW-0902">Two-component regulatory system</keyword>
<evidence type="ECO:0000256" key="9">
    <source>
        <dbReference type="ARBA" id="ARBA00022777"/>
    </source>
</evidence>
<dbReference type="InterPro" id="IPR005467">
    <property type="entry name" value="His_kinase_dom"/>
</dbReference>
<evidence type="ECO:0000259" key="15">
    <source>
        <dbReference type="PROSITE" id="PS50109"/>
    </source>
</evidence>
<dbReference type="InterPro" id="IPR036890">
    <property type="entry name" value="HATPase_C_sf"/>
</dbReference>
<dbReference type="InterPro" id="IPR004358">
    <property type="entry name" value="Sig_transdc_His_kin-like_C"/>
</dbReference>
<keyword evidence="11 14" id="KW-1133">Transmembrane helix</keyword>
<evidence type="ECO:0000259" key="16">
    <source>
        <dbReference type="PROSITE" id="PS50885"/>
    </source>
</evidence>
<dbReference type="NCBIfam" id="TIGR01386">
    <property type="entry name" value="cztS_silS_copS"/>
    <property type="match status" value="1"/>
</dbReference>
<evidence type="ECO:0000313" key="17">
    <source>
        <dbReference type="EMBL" id="BCO27830.1"/>
    </source>
</evidence>
<keyword evidence="9 14" id="KW-0418">Kinase</keyword>
<dbReference type="PRINTS" id="PR00344">
    <property type="entry name" value="BCTRLSENSOR"/>
</dbReference>
<evidence type="ECO:0000256" key="13">
    <source>
        <dbReference type="ARBA" id="ARBA00023136"/>
    </source>
</evidence>
<evidence type="ECO:0000256" key="3">
    <source>
        <dbReference type="ARBA" id="ARBA00022475"/>
    </source>
</evidence>
<gene>
    <name evidence="17" type="ORF">MIZ03_2721</name>
</gene>
<keyword evidence="18" id="KW-1185">Reference proteome</keyword>
<comment type="catalytic activity">
    <reaction evidence="1 14">
        <text>ATP + protein L-histidine = ADP + protein N-phospho-L-histidine.</text>
        <dbReference type="EC" id="2.7.13.3"/>
    </reaction>
</comment>
<evidence type="ECO:0000313" key="18">
    <source>
        <dbReference type="Proteomes" id="UP000824366"/>
    </source>
</evidence>
<dbReference type="InterPro" id="IPR050428">
    <property type="entry name" value="TCS_sensor_his_kinase"/>
</dbReference>
<comment type="subcellular location">
    <subcellularLocation>
        <location evidence="2 14">Cell inner membrane</location>
    </subcellularLocation>
</comment>
<evidence type="ECO:0000256" key="8">
    <source>
        <dbReference type="ARBA" id="ARBA00022741"/>
    </source>
</evidence>
<keyword evidence="6 14" id="KW-0808">Transferase</keyword>
<evidence type="ECO:0000256" key="5">
    <source>
        <dbReference type="ARBA" id="ARBA00022553"/>
    </source>
</evidence>
<evidence type="ECO:0000256" key="11">
    <source>
        <dbReference type="ARBA" id="ARBA00022989"/>
    </source>
</evidence>
<dbReference type="PROSITE" id="PS50109">
    <property type="entry name" value="HIS_KIN"/>
    <property type="match status" value="1"/>
</dbReference>
<organism evidence="17 18">
    <name type="scientific">Rhodoferax lithotrophicus</name>
    <dbReference type="NCBI Taxonomy" id="2798804"/>
    <lineage>
        <taxon>Bacteria</taxon>
        <taxon>Pseudomonadati</taxon>
        <taxon>Pseudomonadota</taxon>
        <taxon>Betaproteobacteria</taxon>
        <taxon>Burkholderiales</taxon>
        <taxon>Comamonadaceae</taxon>
        <taxon>Rhodoferax</taxon>
    </lineage>
</organism>
<name>A0ABN6D732_9BURK</name>
<dbReference type="CDD" id="cd00082">
    <property type="entry name" value="HisKA"/>
    <property type="match status" value="1"/>
</dbReference>
<dbReference type="PROSITE" id="PS50885">
    <property type="entry name" value="HAMP"/>
    <property type="match status" value="1"/>
</dbReference>
<comment type="function">
    <text evidence="14">Member of a two-component regulatory system.</text>
</comment>